<dbReference type="NCBIfam" id="TIGR01814">
    <property type="entry name" value="kynureninase"/>
    <property type="match status" value="1"/>
</dbReference>
<evidence type="ECO:0000313" key="8">
    <source>
        <dbReference type="Proteomes" id="UP000241507"/>
    </source>
</evidence>
<evidence type="ECO:0000256" key="2">
    <source>
        <dbReference type="ARBA" id="ARBA00022801"/>
    </source>
</evidence>
<dbReference type="EMBL" id="CP028136">
    <property type="protein sequence ID" value="AVR44055.1"/>
    <property type="molecule type" value="Genomic_DNA"/>
</dbReference>
<keyword evidence="8" id="KW-1185">Reference proteome</keyword>
<dbReference type="GO" id="GO:0019441">
    <property type="term" value="P:L-tryptophan catabolic process to kynurenine"/>
    <property type="evidence" value="ECO:0007669"/>
    <property type="project" value="TreeGrafter"/>
</dbReference>
<keyword evidence="1 4" id="KW-0662">Pyridine nucleotide biosynthesis</keyword>
<comment type="similarity">
    <text evidence="4 6">Belongs to the kynureninase family.</text>
</comment>
<dbReference type="InterPro" id="IPR015422">
    <property type="entry name" value="PyrdxlP-dep_Trfase_small"/>
</dbReference>
<dbReference type="InterPro" id="IPR010111">
    <property type="entry name" value="Kynureninase"/>
</dbReference>
<comment type="caution">
    <text evidence="4">Lacks conserved residue(s) required for the propagation of feature annotation.</text>
</comment>
<feature type="binding site" evidence="4">
    <location>
        <position position="105"/>
    </location>
    <ligand>
        <name>pyridoxal 5'-phosphate</name>
        <dbReference type="ChEBI" id="CHEBI:597326"/>
    </ligand>
</feature>
<keyword evidence="2 4" id="KW-0378">Hydrolase</keyword>
<feature type="binding site" evidence="4">
    <location>
        <position position="221"/>
    </location>
    <ligand>
        <name>pyridoxal 5'-phosphate</name>
        <dbReference type="ChEBI" id="CHEBI:597326"/>
    </ligand>
</feature>
<dbReference type="FunFam" id="3.40.640.10:FF:000031">
    <property type="entry name" value="Kynureninase"/>
    <property type="match status" value="1"/>
</dbReference>
<dbReference type="GO" id="GO:0005737">
    <property type="term" value="C:cytoplasm"/>
    <property type="evidence" value="ECO:0007669"/>
    <property type="project" value="UniProtKB-UniRule"/>
</dbReference>
<evidence type="ECO:0000256" key="4">
    <source>
        <dbReference type="HAMAP-Rule" id="MF_01970"/>
    </source>
</evidence>
<organism evidence="7 8">
    <name type="scientific">Christiangramia fulva</name>
    <dbReference type="NCBI Taxonomy" id="2126553"/>
    <lineage>
        <taxon>Bacteria</taxon>
        <taxon>Pseudomonadati</taxon>
        <taxon>Bacteroidota</taxon>
        <taxon>Flavobacteriia</taxon>
        <taxon>Flavobacteriales</taxon>
        <taxon>Flavobacteriaceae</taxon>
        <taxon>Christiangramia</taxon>
    </lineage>
</organism>
<comment type="subunit">
    <text evidence="4 6">Homodimer.</text>
</comment>
<dbReference type="PANTHER" id="PTHR14084">
    <property type="entry name" value="KYNURENINASE"/>
    <property type="match status" value="1"/>
</dbReference>
<comment type="cofactor">
    <cofactor evidence="4 6">
        <name>pyridoxal 5'-phosphate</name>
        <dbReference type="ChEBI" id="CHEBI:597326"/>
    </cofactor>
</comment>
<reference evidence="8" key="1">
    <citation type="submission" date="2018-03" db="EMBL/GenBank/DDBJ databases">
        <title>Gramella fulva sp. nov., isolated from a dry surface of tidal flat.</title>
        <authorList>
            <person name="Hwang S.H."/>
            <person name="Hwang W.M."/>
            <person name="Kang K."/>
            <person name="Ahn T.-Y."/>
        </authorList>
    </citation>
    <scope>NUCLEOTIDE SEQUENCE [LARGE SCALE GENOMIC DNA]</scope>
    <source>
        <strain evidence="8">SH35</strain>
    </source>
</reference>
<dbReference type="GO" id="GO:0019805">
    <property type="term" value="P:quinolinate biosynthetic process"/>
    <property type="evidence" value="ECO:0007669"/>
    <property type="project" value="UniProtKB-UniRule"/>
</dbReference>
<dbReference type="UniPathway" id="UPA00253">
    <property type="reaction ID" value="UER00329"/>
</dbReference>
<dbReference type="KEGG" id="grs:C7S20_01580"/>
<dbReference type="InterPro" id="IPR015424">
    <property type="entry name" value="PyrdxlP-dep_Trfase"/>
</dbReference>
<comment type="function">
    <text evidence="4 6">Catalyzes the cleavage of L-kynurenine (L-Kyn) and L-3-hydroxykynurenine (L-3OHKyn) into anthranilic acid (AA) and 3-hydroxyanthranilic acid (3-OHAA), respectively.</text>
</comment>
<evidence type="ECO:0000256" key="3">
    <source>
        <dbReference type="ARBA" id="ARBA00022898"/>
    </source>
</evidence>
<dbReference type="Pfam" id="PF22580">
    <property type="entry name" value="KYNU_C"/>
    <property type="match status" value="1"/>
</dbReference>
<dbReference type="HAMAP" id="MF_01970">
    <property type="entry name" value="Kynureninase"/>
    <property type="match status" value="1"/>
</dbReference>
<dbReference type="EC" id="3.7.1.3" evidence="4 5"/>
<dbReference type="GO" id="GO:0009435">
    <property type="term" value="P:NAD+ biosynthetic process"/>
    <property type="evidence" value="ECO:0007669"/>
    <property type="project" value="UniProtKB-UniRule"/>
</dbReference>
<feature type="modified residue" description="N6-(pyridoxal phosphate)lysine" evidence="4">
    <location>
        <position position="244"/>
    </location>
</feature>
<evidence type="ECO:0000256" key="5">
    <source>
        <dbReference type="NCBIfam" id="TIGR01814"/>
    </source>
</evidence>
<name>A0A2R3Z1D2_9FLAO</name>
<dbReference type="SUPFAM" id="SSF53383">
    <property type="entry name" value="PLP-dependent transferases"/>
    <property type="match status" value="1"/>
</dbReference>
<comment type="pathway">
    <text evidence="4 6">Amino-acid degradation; L-kynurenine degradation; L-alanine and anthranilate from L-kynurenine: step 1/1.</text>
</comment>
<feature type="binding site" evidence="4">
    <location>
        <position position="218"/>
    </location>
    <ligand>
        <name>pyridoxal 5'-phosphate</name>
        <dbReference type="ChEBI" id="CHEBI:597326"/>
    </ligand>
</feature>
<keyword evidence="3 4" id="KW-0663">Pyridoxal phosphate</keyword>
<dbReference type="Gene3D" id="3.90.1150.10">
    <property type="entry name" value="Aspartate Aminotransferase, domain 1"/>
    <property type="match status" value="1"/>
</dbReference>
<feature type="binding site" evidence="4">
    <location>
        <position position="243"/>
    </location>
    <ligand>
        <name>pyridoxal 5'-phosphate</name>
        <dbReference type="ChEBI" id="CHEBI:597326"/>
    </ligand>
</feature>
<dbReference type="Proteomes" id="UP000241507">
    <property type="component" value="Chromosome"/>
</dbReference>
<evidence type="ECO:0000313" key="7">
    <source>
        <dbReference type="EMBL" id="AVR44055.1"/>
    </source>
</evidence>
<dbReference type="InterPro" id="IPR015421">
    <property type="entry name" value="PyrdxlP-dep_Trfase_major"/>
</dbReference>
<dbReference type="PIRSF" id="PIRSF038800">
    <property type="entry name" value="KYNU"/>
    <property type="match status" value="1"/>
</dbReference>
<evidence type="ECO:0000256" key="1">
    <source>
        <dbReference type="ARBA" id="ARBA00022642"/>
    </source>
</evidence>
<comment type="catalytic activity">
    <reaction evidence="6">
        <text>3-hydroxy-L-kynurenine + H2O = 3-hydroxyanthranilate + L-alanine + H(+)</text>
        <dbReference type="Rhea" id="RHEA:25143"/>
        <dbReference type="ChEBI" id="CHEBI:15377"/>
        <dbReference type="ChEBI" id="CHEBI:15378"/>
        <dbReference type="ChEBI" id="CHEBI:36559"/>
        <dbReference type="ChEBI" id="CHEBI:57972"/>
        <dbReference type="ChEBI" id="CHEBI:58125"/>
        <dbReference type="EC" id="3.7.1.3"/>
    </reaction>
</comment>
<proteinExistence type="inferred from homology"/>
<dbReference type="GO" id="GO:0030429">
    <property type="term" value="F:kynureninase activity"/>
    <property type="evidence" value="ECO:0007669"/>
    <property type="project" value="UniProtKB-UniRule"/>
</dbReference>
<protein>
    <recommendedName>
        <fullName evidence="4 5">Kynureninase</fullName>
        <ecNumber evidence="4 5">3.7.1.3</ecNumber>
    </recommendedName>
    <alternativeName>
        <fullName evidence="4">L-kynurenine hydrolase</fullName>
    </alternativeName>
</protein>
<dbReference type="OrthoDB" id="9812626at2"/>
<feature type="binding site" evidence="4">
    <location>
        <position position="106"/>
    </location>
    <ligand>
        <name>pyridoxal 5'-phosphate</name>
        <dbReference type="ChEBI" id="CHEBI:597326"/>
    </ligand>
</feature>
<gene>
    <name evidence="4 7" type="primary">kynU</name>
    <name evidence="7" type="ORF">C7S20_01580</name>
</gene>
<dbReference type="PANTHER" id="PTHR14084:SF0">
    <property type="entry name" value="KYNURENINASE"/>
    <property type="match status" value="1"/>
</dbReference>
<comment type="pathway">
    <text evidence="4 6">Cofactor biosynthesis; NAD(+) biosynthesis; quinolinate from L-kynurenine: step 2/3.</text>
</comment>
<dbReference type="Gene3D" id="3.40.640.10">
    <property type="entry name" value="Type I PLP-dependent aspartate aminotransferase-like (Major domain)"/>
    <property type="match status" value="1"/>
</dbReference>
<feature type="binding site" evidence="4">
    <location>
        <begin position="133"/>
        <end position="136"/>
    </location>
    <ligand>
        <name>pyridoxal 5'-phosphate</name>
        <dbReference type="ChEBI" id="CHEBI:597326"/>
    </ligand>
</feature>
<feature type="binding site" evidence="4">
    <location>
        <position position="274"/>
    </location>
    <ligand>
        <name>pyridoxal 5'-phosphate</name>
        <dbReference type="ChEBI" id="CHEBI:597326"/>
    </ligand>
</feature>
<comment type="catalytic activity">
    <reaction evidence="4 6">
        <text>L-kynurenine + H2O = anthranilate + L-alanine + H(+)</text>
        <dbReference type="Rhea" id="RHEA:16813"/>
        <dbReference type="ChEBI" id="CHEBI:15377"/>
        <dbReference type="ChEBI" id="CHEBI:15378"/>
        <dbReference type="ChEBI" id="CHEBI:16567"/>
        <dbReference type="ChEBI" id="CHEBI:57959"/>
        <dbReference type="ChEBI" id="CHEBI:57972"/>
        <dbReference type="EC" id="3.7.1.3"/>
    </reaction>
</comment>
<dbReference type="GO" id="GO:0097053">
    <property type="term" value="P:L-kynurenine catabolic process"/>
    <property type="evidence" value="ECO:0007669"/>
    <property type="project" value="UniProtKB-UniRule"/>
</dbReference>
<dbReference type="GO" id="GO:0043420">
    <property type="term" value="P:anthranilate metabolic process"/>
    <property type="evidence" value="ECO:0007669"/>
    <property type="project" value="TreeGrafter"/>
</dbReference>
<evidence type="ECO:0000256" key="6">
    <source>
        <dbReference type="PIRNR" id="PIRNR038800"/>
    </source>
</evidence>
<dbReference type="AlphaFoldDB" id="A0A2R3Z1D2"/>
<dbReference type="RefSeq" id="WP_107010839.1">
    <property type="nucleotide sequence ID" value="NZ_CP028136.1"/>
</dbReference>
<accession>A0A2R3Z1D2</accession>
<feature type="binding site" evidence="4">
    <location>
        <position position="302"/>
    </location>
    <ligand>
        <name>pyridoxal 5'-phosphate</name>
        <dbReference type="ChEBI" id="CHEBI:597326"/>
    </ligand>
</feature>
<sequence length="427" mass="49115">MKFENSREFAQKLDSEDALAPYREQFIFPKVRGKKVIYFVGNSLGLQPKSAKKYVDEIMNDWAELGVEGHFHAEKPWWDYHERFAPKLAKIVGANPEEVTVMNTLTVNLHLLMVSFYRPSGKRFKIICEEKAFPSDQYMLASQVRFHGYDPDEAIVEIKKREGENNFRTEDILAKIDEVGEKCALVLIGGVNYYTGQVFNMQKITRAGHEVGAFVGWDLAHAAGNIELKLSDWNVDFAAWCSYKYMNSGPGNASGVFINKKYHNRKDIPRFEGWWGHNKARRFLMEPEFQPEPDANAWQISNAPVLALGPYLASLEMFDEVGMPALIEKRNKIVAYLEYILHEIDKEVESTFEIITPENPKERGTQLSVFLHGEGKEIFRYLMDHGVITDWREPNVIRLAPAAFYCSFEDMYEFGQILKNGILSKPK</sequence>
<dbReference type="GO" id="GO:0030170">
    <property type="term" value="F:pyridoxal phosphate binding"/>
    <property type="evidence" value="ECO:0007669"/>
    <property type="project" value="UniProtKB-UniRule"/>
</dbReference>
<dbReference type="UniPathway" id="UPA00334">
    <property type="reaction ID" value="UER00455"/>
</dbReference>